<protein>
    <submittedName>
        <fullName evidence="11">TRAP transporter small permease</fullName>
    </submittedName>
</protein>
<comment type="similarity">
    <text evidence="8">Belongs to the TRAP transporter small permease family.</text>
</comment>
<feature type="transmembrane region" description="Helical" evidence="9">
    <location>
        <begin position="27"/>
        <end position="54"/>
    </location>
</feature>
<evidence type="ECO:0000313" key="12">
    <source>
        <dbReference type="Proteomes" id="UP000316517"/>
    </source>
</evidence>
<evidence type="ECO:0000256" key="9">
    <source>
        <dbReference type="SAM" id="Phobius"/>
    </source>
</evidence>
<evidence type="ECO:0000256" key="4">
    <source>
        <dbReference type="ARBA" id="ARBA00022519"/>
    </source>
</evidence>
<keyword evidence="2" id="KW-0813">Transport</keyword>
<proteinExistence type="inferred from homology"/>
<dbReference type="InterPro" id="IPR055348">
    <property type="entry name" value="DctQ"/>
</dbReference>
<dbReference type="EMBL" id="SOJT01000062">
    <property type="protein sequence ID" value="TET29829.1"/>
    <property type="molecule type" value="Genomic_DNA"/>
</dbReference>
<dbReference type="AlphaFoldDB" id="A0A523TIV4"/>
<keyword evidence="6 9" id="KW-1133">Transmembrane helix</keyword>
<keyword evidence="5 9" id="KW-0812">Transmembrane</keyword>
<dbReference type="GO" id="GO:0005886">
    <property type="term" value="C:plasma membrane"/>
    <property type="evidence" value="ECO:0007669"/>
    <property type="project" value="UniProtKB-SubCell"/>
</dbReference>
<feature type="domain" description="Tripartite ATP-independent periplasmic transporters DctQ component" evidence="10">
    <location>
        <begin position="40"/>
        <end position="167"/>
    </location>
</feature>
<evidence type="ECO:0000256" key="5">
    <source>
        <dbReference type="ARBA" id="ARBA00022692"/>
    </source>
</evidence>
<dbReference type="Pfam" id="PF04290">
    <property type="entry name" value="DctQ"/>
    <property type="match status" value="1"/>
</dbReference>
<dbReference type="PANTHER" id="PTHR35011">
    <property type="entry name" value="2,3-DIKETO-L-GULONATE TRAP TRANSPORTER SMALL PERMEASE PROTEIN YIAM"/>
    <property type="match status" value="1"/>
</dbReference>
<evidence type="ECO:0000256" key="2">
    <source>
        <dbReference type="ARBA" id="ARBA00022448"/>
    </source>
</evidence>
<feature type="transmembrane region" description="Helical" evidence="9">
    <location>
        <begin position="60"/>
        <end position="81"/>
    </location>
</feature>
<evidence type="ECO:0000256" key="8">
    <source>
        <dbReference type="ARBA" id="ARBA00038436"/>
    </source>
</evidence>
<evidence type="ECO:0000256" key="7">
    <source>
        <dbReference type="ARBA" id="ARBA00023136"/>
    </source>
</evidence>
<evidence type="ECO:0000256" key="3">
    <source>
        <dbReference type="ARBA" id="ARBA00022475"/>
    </source>
</evidence>
<comment type="caution">
    <text evidence="11">The sequence shown here is derived from an EMBL/GenBank/DDBJ whole genome shotgun (WGS) entry which is preliminary data.</text>
</comment>
<dbReference type="GO" id="GO:0015740">
    <property type="term" value="P:C4-dicarboxylate transport"/>
    <property type="evidence" value="ECO:0007669"/>
    <property type="project" value="TreeGrafter"/>
</dbReference>
<gene>
    <name evidence="11" type="ORF">E3J68_01320</name>
</gene>
<dbReference type="PANTHER" id="PTHR35011:SF5">
    <property type="entry name" value="SIALIC ACID TRAP TRANSPORTER SMALL PERMEASE PROTEIN SIAQ"/>
    <property type="match status" value="1"/>
</dbReference>
<evidence type="ECO:0000259" key="10">
    <source>
        <dbReference type="Pfam" id="PF04290"/>
    </source>
</evidence>
<reference evidence="11 12" key="1">
    <citation type="submission" date="2019-03" db="EMBL/GenBank/DDBJ databases">
        <title>Metabolic potential of uncultured bacteria and archaea associated with petroleum seepage in deep-sea sediments.</title>
        <authorList>
            <person name="Dong X."/>
            <person name="Hubert C."/>
        </authorList>
    </citation>
    <scope>NUCLEOTIDE SEQUENCE [LARGE SCALE GENOMIC DNA]</scope>
    <source>
        <strain evidence="11">E44_bin3</strain>
    </source>
</reference>
<evidence type="ECO:0000256" key="1">
    <source>
        <dbReference type="ARBA" id="ARBA00004429"/>
    </source>
</evidence>
<name>A0A523TIV4_UNCAE</name>
<evidence type="ECO:0000313" key="11">
    <source>
        <dbReference type="EMBL" id="TET29829.1"/>
    </source>
</evidence>
<accession>A0A523TIV4</accession>
<dbReference type="InterPro" id="IPR007387">
    <property type="entry name" value="TRAP_DctQ"/>
</dbReference>
<sequence length="183" mass="21130">MIRDGTLVPSRERKTVMIKRTLDTIELAIKVICRVFIVVIVAILFYAVVMRYVFHRPPSWSIELGRFLFIWMVIFTAVLVTREQSHMQITFLVNLLPKRLRFLWLTFSRVLMLGFCWLMIQQGLVIYPIVASAASPCLGISMGWWYLSIPVGGLLMGVYILETIVKSIIDHVKMNSSEEKCIC</sequence>
<keyword evidence="3" id="KW-1003">Cell membrane</keyword>
<keyword evidence="7 9" id="KW-0472">Membrane</keyword>
<feature type="transmembrane region" description="Helical" evidence="9">
    <location>
        <begin position="102"/>
        <end position="120"/>
    </location>
</feature>
<evidence type="ECO:0000256" key="6">
    <source>
        <dbReference type="ARBA" id="ARBA00022989"/>
    </source>
</evidence>
<comment type="subcellular location">
    <subcellularLocation>
        <location evidence="1">Cell inner membrane</location>
        <topology evidence="1">Multi-pass membrane protein</topology>
    </subcellularLocation>
</comment>
<keyword evidence="4" id="KW-0997">Cell inner membrane</keyword>
<organism evidence="11 12">
    <name type="scientific">Aerophobetes bacterium</name>
    <dbReference type="NCBI Taxonomy" id="2030807"/>
    <lineage>
        <taxon>Bacteria</taxon>
        <taxon>Candidatus Aerophobota</taxon>
    </lineage>
</organism>
<dbReference type="Proteomes" id="UP000316517">
    <property type="component" value="Unassembled WGS sequence"/>
</dbReference>
<dbReference type="GO" id="GO:0022857">
    <property type="term" value="F:transmembrane transporter activity"/>
    <property type="evidence" value="ECO:0007669"/>
    <property type="project" value="TreeGrafter"/>
</dbReference>